<proteinExistence type="predicted"/>
<dbReference type="RefSeq" id="WP_167078746.1">
    <property type="nucleotide sequence ID" value="NZ_VVIW01000014.1"/>
</dbReference>
<dbReference type="InterPro" id="IPR014894">
    <property type="entry name" value="DcrB/EagT6"/>
</dbReference>
<gene>
    <name evidence="1" type="ORF">F1609_21655</name>
</gene>
<dbReference type="Pfam" id="PF08786">
    <property type="entry name" value="DcrB"/>
    <property type="match status" value="1"/>
</dbReference>
<dbReference type="Proteomes" id="UP000819052">
    <property type="component" value="Unassembled WGS sequence"/>
</dbReference>
<keyword evidence="2" id="KW-1185">Reference proteome</keyword>
<dbReference type="SUPFAM" id="SSF55724">
    <property type="entry name" value="Mog1p/PsbP-like"/>
    <property type="match status" value="1"/>
</dbReference>
<reference evidence="1 2" key="1">
    <citation type="submission" date="2019-09" db="EMBL/GenBank/DDBJ databases">
        <title>Taxonomy of Antarctic Massilia spp.: description of Massilia rubra sp. nov., Massilia aquatica sp. nov., Massilia mucilaginosa sp. nov., Massilia frigida sp. nov. isolated from streams, lakes and regoliths.</title>
        <authorList>
            <person name="Holochova P."/>
            <person name="Sedlacek I."/>
            <person name="Kralova S."/>
            <person name="Maslanova I."/>
            <person name="Busse H.-J."/>
            <person name="Stankova E."/>
            <person name="Vrbovska V."/>
            <person name="Kovarovic V."/>
            <person name="Bartak M."/>
            <person name="Svec P."/>
            <person name="Pantucek R."/>
        </authorList>
    </citation>
    <scope>NUCLEOTIDE SEQUENCE [LARGE SCALE GENOMIC DNA]</scope>
    <source>
        <strain evidence="1 2">CCM 8693</strain>
    </source>
</reference>
<accession>A0ABX0M837</accession>
<comment type="caution">
    <text evidence="1">The sequence shown here is derived from an EMBL/GenBank/DDBJ whole genome shotgun (WGS) entry which is preliminary data.</text>
</comment>
<protein>
    <submittedName>
        <fullName evidence="1">DUF1795 domain-containing protein</fullName>
    </submittedName>
</protein>
<dbReference type="Gene3D" id="3.40.1000.10">
    <property type="entry name" value="Mog1/PsbP, alpha/beta/alpha sandwich"/>
    <property type="match status" value="1"/>
</dbReference>
<organism evidence="1 2">
    <name type="scientific">Massilia aquatica</name>
    <dbReference type="NCBI Taxonomy" id="2609000"/>
    <lineage>
        <taxon>Bacteria</taxon>
        <taxon>Pseudomonadati</taxon>
        <taxon>Pseudomonadota</taxon>
        <taxon>Betaproteobacteria</taxon>
        <taxon>Burkholderiales</taxon>
        <taxon>Oxalobacteraceae</taxon>
        <taxon>Telluria group</taxon>
        <taxon>Massilia</taxon>
    </lineage>
</organism>
<name>A0ABX0M837_9BURK</name>
<dbReference type="InterPro" id="IPR016123">
    <property type="entry name" value="Mog1/PsbP_a/b/a-sand"/>
</dbReference>
<evidence type="ECO:0000313" key="2">
    <source>
        <dbReference type="Proteomes" id="UP000819052"/>
    </source>
</evidence>
<dbReference type="EMBL" id="VVIW01000014">
    <property type="protein sequence ID" value="NHZ42758.1"/>
    <property type="molecule type" value="Genomic_DNA"/>
</dbReference>
<evidence type="ECO:0000313" key="1">
    <source>
        <dbReference type="EMBL" id="NHZ42758.1"/>
    </source>
</evidence>
<sequence length="281" mass="30872">MKEPSSMPYHTNHATFELPAQLKDKTMHMFTLADEGPSEFSVVMSHADAQGDDSLVNFADRLVAELGNSLPDFRLLNRVERTVDETPAVELAYRWRSAGHMMHQRQVITMLPRTEAGEVKAMLIAATCLSQFTDEWNAAFDGMLASVKLRHKTAPAATEVASSAPAIASTVFALSERRRTLHAFANHNEACRKTDAREVEHDAWAFFDAAGTPLHPSFVVPNSGTVWRKAGSYVLELRPERGGVSLRARLHQASMFVAGSAAVRLSSIAEVQAMLDQPVEG</sequence>